<evidence type="ECO:0000313" key="1">
    <source>
        <dbReference type="Ensembl" id="ENSAPLP00000028608.1"/>
    </source>
</evidence>
<dbReference type="GO" id="GO:0097500">
    <property type="term" value="P:receptor localization to non-motile cilium"/>
    <property type="evidence" value="ECO:0007669"/>
    <property type="project" value="TreeGrafter"/>
</dbReference>
<accession>A0A493TRV3</accession>
<dbReference type="PANTHER" id="PTHR28596:SF1">
    <property type="entry name" value="BBSOME-INTERACTING PROTEIN 1"/>
    <property type="match status" value="1"/>
</dbReference>
<proteinExistence type="predicted"/>
<dbReference type="InterPro" id="IPR028233">
    <property type="entry name" value="BBIP10"/>
</dbReference>
<dbReference type="Ensembl" id="ENSAPLT00000028142.1">
    <property type="protein sequence ID" value="ENSAPLP00000028608.1"/>
    <property type="gene ID" value="ENSAPLG00000018000.1"/>
</dbReference>
<dbReference type="STRING" id="8840.ENSAPLP00000028608"/>
<reference evidence="1 2" key="1">
    <citation type="submission" date="2017-10" db="EMBL/GenBank/DDBJ databases">
        <title>A new Pekin duck reference genome.</title>
        <authorList>
            <person name="Hou Z.-C."/>
            <person name="Zhou Z.-K."/>
            <person name="Zhu F."/>
            <person name="Hou S.-S."/>
        </authorList>
    </citation>
    <scope>NUCLEOTIDE SEQUENCE [LARGE SCALE GENOMIC DNA]</scope>
</reference>
<dbReference type="GO" id="GO:0060271">
    <property type="term" value="P:cilium assembly"/>
    <property type="evidence" value="ECO:0007669"/>
    <property type="project" value="InterPro"/>
</dbReference>
<sequence>PLFLATKQTNLAGRRTVLGNSPGGGGAMPEGKAAFREVLPKQGQLSTEDVPAMVLCKPKVLPLKSVALEKLEELQRAAAEAAGRASGGGAGLAALAPGAARPQVGGGDRGRGRVKSVLTTLFKIVTRNLSA</sequence>
<dbReference type="GeneTree" id="ENSGT01030000235307"/>
<dbReference type="Proteomes" id="UP000016666">
    <property type="component" value="Chromosome 6"/>
</dbReference>
<protein>
    <recommendedName>
        <fullName evidence="3">BBSome interacting protein 1</fullName>
    </recommendedName>
</protein>
<evidence type="ECO:0000313" key="2">
    <source>
        <dbReference type="Proteomes" id="UP000016666"/>
    </source>
</evidence>
<dbReference type="AlphaFoldDB" id="A0A493TRV3"/>
<dbReference type="PANTHER" id="PTHR28596">
    <property type="entry name" value="BBSOME-INTERACTING PROTEIN 1"/>
    <property type="match status" value="1"/>
</dbReference>
<reference evidence="1" key="3">
    <citation type="submission" date="2025-09" db="UniProtKB">
        <authorList>
            <consortium name="Ensembl"/>
        </authorList>
    </citation>
    <scope>IDENTIFICATION</scope>
</reference>
<reference evidence="1" key="2">
    <citation type="submission" date="2025-08" db="UniProtKB">
        <authorList>
            <consortium name="Ensembl"/>
        </authorList>
    </citation>
    <scope>IDENTIFICATION</scope>
</reference>
<keyword evidence="2" id="KW-1185">Reference proteome</keyword>
<dbReference type="Pfam" id="PF14777">
    <property type="entry name" value="BBIP10"/>
    <property type="match status" value="1"/>
</dbReference>
<dbReference type="GO" id="GO:0034464">
    <property type="term" value="C:BBSome"/>
    <property type="evidence" value="ECO:0007669"/>
    <property type="project" value="InterPro"/>
</dbReference>
<name>A0A493TRV3_ANAPP</name>
<organism evidence="1 2">
    <name type="scientific">Anas platyrhynchos platyrhynchos</name>
    <name type="common">Northern mallard</name>
    <dbReference type="NCBI Taxonomy" id="8840"/>
    <lineage>
        <taxon>Eukaryota</taxon>
        <taxon>Metazoa</taxon>
        <taxon>Chordata</taxon>
        <taxon>Craniata</taxon>
        <taxon>Vertebrata</taxon>
        <taxon>Euteleostomi</taxon>
        <taxon>Archelosauria</taxon>
        <taxon>Archosauria</taxon>
        <taxon>Dinosauria</taxon>
        <taxon>Saurischia</taxon>
        <taxon>Theropoda</taxon>
        <taxon>Coelurosauria</taxon>
        <taxon>Aves</taxon>
        <taxon>Neognathae</taxon>
        <taxon>Galloanserae</taxon>
        <taxon>Anseriformes</taxon>
        <taxon>Anatidae</taxon>
        <taxon>Anatinae</taxon>
        <taxon>Anas</taxon>
    </lineage>
</organism>
<evidence type="ECO:0008006" key="3">
    <source>
        <dbReference type="Google" id="ProtNLM"/>
    </source>
</evidence>